<reference evidence="1" key="1">
    <citation type="submission" date="2020-04" db="EMBL/GenBank/DDBJ databases">
        <authorList>
            <person name="Chiriac C."/>
            <person name="Salcher M."/>
            <person name="Ghai R."/>
            <person name="Kavagutti S V."/>
        </authorList>
    </citation>
    <scope>NUCLEOTIDE SEQUENCE</scope>
</reference>
<sequence>MFSTNTGTYDISQMTYPSDLMDPIYAGNMVVFFINVATASKFANSYGDTFDMAAVDTILTQETLLARNISGLNSAISATASSLLPGLVVGSTTGFGGAVSVGGAISAGSLYAAYDIAGTTTREKKRLKSAIALHMPNALNIKYTVSWAEEDTAGAEMASILGEDAVGMLKTMGDVMPSSMKDIPAATDKFINSSSAQKSGADIKSMVASLGLANAPGGAYMSARTGLAANPRKEMVFKGVDFRTFSFDYSFFPRSIEEANNVEQIIQTFKFHMHPEYKDTNSFLYLYPSEFDISYYTKDGENAHIHKHTSCVLTDLSINYTPNGNFNTFSNGMPTQINISLTFKELSSPSKETIEKGL</sequence>
<accession>A0A6J5KX63</accession>
<proteinExistence type="predicted"/>
<gene>
    <name evidence="1" type="ORF">UFOVP84_8</name>
</gene>
<dbReference type="InterPro" id="IPR024389">
    <property type="entry name" value="Gp48_T4-like"/>
</dbReference>
<organism evidence="1">
    <name type="scientific">uncultured Caudovirales phage</name>
    <dbReference type="NCBI Taxonomy" id="2100421"/>
    <lineage>
        <taxon>Viruses</taxon>
        <taxon>Duplodnaviria</taxon>
        <taxon>Heunggongvirae</taxon>
        <taxon>Uroviricota</taxon>
        <taxon>Caudoviricetes</taxon>
        <taxon>Peduoviridae</taxon>
        <taxon>Maltschvirus</taxon>
        <taxon>Maltschvirus maltsch</taxon>
    </lineage>
</organism>
<name>A0A6J5KX63_9CAUD</name>
<dbReference type="EMBL" id="LR796208">
    <property type="protein sequence ID" value="CAB4126621.1"/>
    <property type="molecule type" value="Genomic_DNA"/>
</dbReference>
<dbReference type="Pfam" id="PF11091">
    <property type="entry name" value="T4_tail_cap"/>
    <property type="match status" value="1"/>
</dbReference>
<protein>
    <submittedName>
        <fullName evidence="1">Baseplate tail-tube protein gp48, T4-like virus</fullName>
    </submittedName>
</protein>
<evidence type="ECO:0000313" key="1">
    <source>
        <dbReference type="EMBL" id="CAB4126621.1"/>
    </source>
</evidence>